<sequence length="81" mass="8738">MYPSPFEDIPEMALIGSVGVGPLKKPKVTLEAARNDEAEISHIPVAYACEPTCSGPTQIKIGRNHIEMSAVLYLSIEEIVA</sequence>
<gene>
    <name evidence="1" type="ORF">I7I51_00560</name>
</gene>
<organism evidence="1 2">
    <name type="scientific">Ajellomyces capsulatus</name>
    <name type="common">Darling's disease fungus</name>
    <name type="synonym">Histoplasma capsulatum</name>
    <dbReference type="NCBI Taxonomy" id="5037"/>
    <lineage>
        <taxon>Eukaryota</taxon>
        <taxon>Fungi</taxon>
        <taxon>Dikarya</taxon>
        <taxon>Ascomycota</taxon>
        <taxon>Pezizomycotina</taxon>
        <taxon>Eurotiomycetes</taxon>
        <taxon>Eurotiomycetidae</taxon>
        <taxon>Onygenales</taxon>
        <taxon>Ajellomycetaceae</taxon>
        <taxon>Histoplasma</taxon>
    </lineage>
</organism>
<dbReference type="Proteomes" id="UP000663671">
    <property type="component" value="Chromosome 1"/>
</dbReference>
<evidence type="ECO:0000313" key="1">
    <source>
        <dbReference type="EMBL" id="QSS63502.1"/>
    </source>
</evidence>
<evidence type="ECO:0000313" key="2">
    <source>
        <dbReference type="Proteomes" id="UP000663671"/>
    </source>
</evidence>
<reference evidence="1" key="1">
    <citation type="submission" date="2021-01" db="EMBL/GenBank/DDBJ databases">
        <title>Chromosome-level genome assembly of a human fungal pathogen reveals clustering of transcriptionally co-regulated genes.</title>
        <authorList>
            <person name="Voorhies M."/>
            <person name="Cohen S."/>
            <person name="Shea T.P."/>
            <person name="Petrus S."/>
            <person name="Munoz J.F."/>
            <person name="Poplawski S."/>
            <person name="Goldman W.E."/>
            <person name="Michael T."/>
            <person name="Cuomo C.A."/>
            <person name="Sil A."/>
            <person name="Beyhan S."/>
        </authorList>
    </citation>
    <scope>NUCLEOTIDE SEQUENCE</scope>
    <source>
        <strain evidence="1">WU24</strain>
    </source>
</reference>
<dbReference type="EMBL" id="CP069114">
    <property type="protein sequence ID" value="QSS63502.1"/>
    <property type="molecule type" value="Genomic_DNA"/>
</dbReference>
<dbReference type="VEuPathDB" id="FungiDB:I7I51_00560"/>
<dbReference type="OrthoDB" id="10376653at2759"/>
<dbReference type="AlphaFoldDB" id="A0A8A1MG18"/>
<proteinExistence type="predicted"/>
<accession>A0A8A1MG18</accession>
<protein>
    <submittedName>
        <fullName evidence="1">Uncharacterized protein</fullName>
    </submittedName>
</protein>
<name>A0A8A1MG18_AJECA</name>